<dbReference type="AlphaFoldDB" id="A0A0S7EK72"/>
<feature type="region of interest" description="Disordered" evidence="1">
    <location>
        <begin position="108"/>
        <end position="128"/>
    </location>
</feature>
<sequence length="128" mass="13951">MSLQFLYQVSSVLSVKSSLYLETYWADWALPSGPKGCRLQSLKCHISNAFVTSLPPGQAAEPPADPEEQRSEEPVPLNRADEETASEVSITNSTMFMKQKSLVWPSAAAESGMKVHPSVSRTGLRPGL</sequence>
<feature type="non-terminal residue" evidence="2">
    <location>
        <position position="128"/>
    </location>
</feature>
<accession>A0A0S7EK72</accession>
<name>A0A0S7EK72_9TELE</name>
<feature type="region of interest" description="Disordered" evidence="1">
    <location>
        <begin position="53"/>
        <end position="93"/>
    </location>
</feature>
<evidence type="ECO:0000256" key="1">
    <source>
        <dbReference type="SAM" id="MobiDB-lite"/>
    </source>
</evidence>
<proteinExistence type="predicted"/>
<reference evidence="2" key="1">
    <citation type="submission" date="2014-12" db="EMBL/GenBank/DDBJ databases">
        <title>Parallel Evolution in Life History Adaptation Evident in the Tissue-Specific Poeciliopsis prolifica transcriptome.</title>
        <authorList>
            <person name="Jue N.K."/>
            <person name="Foley R.J."/>
            <person name="Obergfell C."/>
            <person name="Reznick D.N."/>
            <person name="O'Neill R.J."/>
            <person name="O'Neill M.J."/>
        </authorList>
    </citation>
    <scope>NUCLEOTIDE SEQUENCE</scope>
</reference>
<organism evidence="2">
    <name type="scientific">Poeciliopsis prolifica</name>
    <name type="common">blackstripe livebearer</name>
    <dbReference type="NCBI Taxonomy" id="188132"/>
    <lineage>
        <taxon>Eukaryota</taxon>
        <taxon>Metazoa</taxon>
        <taxon>Chordata</taxon>
        <taxon>Craniata</taxon>
        <taxon>Vertebrata</taxon>
        <taxon>Euteleostomi</taxon>
        <taxon>Actinopterygii</taxon>
        <taxon>Neopterygii</taxon>
        <taxon>Teleostei</taxon>
        <taxon>Neoteleostei</taxon>
        <taxon>Acanthomorphata</taxon>
        <taxon>Ovalentaria</taxon>
        <taxon>Atherinomorphae</taxon>
        <taxon>Cyprinodontiformes</taxon>
        <taxon>Poeciliidae</taxon>
        <taxon>Poeciliinae</taxon>
        <taxon>Poeciliopsis</taxon>
    </lineage>
</organism>
<evidence type="ECO:0000313" key="2">
    <source>
        <dbReference type="EMBL" id="JAO04956.1"/>
    </source>
</evidence>
<gene>
    <name evidence="2" type="primary">PPUP450</name>
</gene>
<dbReference type="EMBL" id="GBYX01476721">
    <property type="protein sequence ID" value="JAO04956.1"/>
    <property type="molecule type" value="Transcribed_RNA"/>
</dbReference>
<protein>
    <submittedName>
        <fullName evidence="2">PPUP450</fullName>
    </submittedName>
</protein>